<gene>
    <name evidence="1" type="ORF">ElyMa_004954900</name>
</gene>
<dbReference type="EMBL" id="BMAT01009922">
    <property type="protein sequence ID" value="GFS16351.1"/>
    <property type="molecule type" value="Genomic_DNA"/>
</dbReference>
<comment type="caution">
    <text evidence="1">The sequence shown here is derived from an EMBL/GenBank/DDBJ whole genome shotgun (WGS) entry which is preliminary data.</text>
</comment>
<organism evidence="1 2">
    <name type="scientific">Elysia marginata</name>
    <dbReference type="NCBI Taxonomy" id="1093978"/>
    <lineage>
        <taxon>Eukaryota</taxon>
        <taxon>Metazoa</taxon>
        <taxon>Spiralia</taxon>
        <taxon>Lophotrochozoa</taxon>
        <taxon>Mollusca</taxon>
        <taxon>Gastropoda</taxon>
        <taxon>Heterobranchia</taxon>
        <taxon>Euthyneura</taxon>
        <taxon>Panpulmonata</taxon>
        <taxon>Sacoglossa</taxon>
        <taxon>Placobranchoidea</taxon>
        <taxon>Plakobranchidae</taxon>
        <taxon>Elysia</taxon>
    </lineage>
</organism>
<reference evidence="1 2" key="1">
    <citation type="journal article" date="2021" name="Elife">
        <title>Chloroplast acquisition without the gene transfer in kleptoplastic sea slugs, Plakobranchus ocellatus.</title>
        <authorList>
            <person name="Maeda T."/>
            <person name="Takahashi S."/>
            <person name="Yoshida T."/>
            <person name="Shimamura S."/>
            <person name="Takaki Y."/>
            <person name="Nagai Y."/>
            <person name="Toyoda A."/>
            <person name="Suzuki Y."/>
            <person name="Arimoto A."/>
            <person name="Ishii H."/>
            <person name="Satoh N."/>
            <person name="Nishiyama T."/>
            <person name="Hasebe M."/>
            <person name="Maruyama T."/>
            <person name="Minagawa J."/>
            <person name="Obokata J."/>
            <person name="Shigenobu S."/>
        </authorList>
    </citation>
    <scope>NUCLEOTIDE SEQUENCE [LARGE SCALE GENOMIC DNA]</scope>
</reference>
<accession>A0AAV4J225</accession>
<evidence type="ECO:0000313" key="1">
    <source>
        <dbReference type="EMBL" id="GFS16351.1"/>
    </source>
</evidence>
<protein>
    <submittedName>
        <fullName evidence="1">Uncharacterized protein</fullName>
    </submittedName>
</protein>
<proteinExistence type="predicted"/>
<dbReference type="Proteomes" id="UP000762676">
    <property type="component" value="Unassembled WGS sequence"/>
</dbReference>
<evidence type="ECO:0000313" key="2">
    <source>
        <dbReference type="Proteomes" id="UP000762676"/>
    </source>
</evidence>
<keyword evidence="2" id="KW-1185">Reference proteome</keyword>
<sequence length="131" mass="15234">MDNDRDLDDERTALREDEKKLQIALQEYDDEWDFASDENDDDEDEEGRFLIDLERDETETAEPLDLLRVNLRFARFDEVLLMVNRVVTVPEFAELTISRPGIRVNDAAGPNKLLDDWNERCGVPPHSVLTI</sequence>
<name>A0AAV4J225_9GAST</name>
<dbReference type="AlphaFoldDB" id="A0AAV4J225"/>